<evidence type="ECO:0000313" key="2">
    <source>
        <dbReference type="EMBL" id="GAG92477.1"/>
    </source>
</evidence>
<comment type="caution">
    <text evidence="2">The sequence shown here is derived from an EMBL/GenBank/DDBJ whole genome shotgun (WGS) entry which is preliminary data.</text>
</comment>
<feature type="region of interest" description="Disordered" evidence="1">
    <location>
        <begin position="1"/>
        <end position="20"/>
    </location>
</feature>
<dbReference type="AlphaFoldDB" id="X1CHC9"/>
<sequence>MRDWWWNEDGHSSTEPVSVRSTGGDWNVGSWYTMTVSAVGDTITAYLRNKGDPFSSAELIGQLYDHTSQYSSGGLGFITNGCEAHIDNVVIYDDAASYDSETITAISVPFDQEHETDNQIKFAISDNAGNIGTSNAYTVKIDATEPTIEITSVTSSQGTDNWYEETANELYYFSDDDGIAHVVTLTGDISDGGSGPQKVSFSSCFDETPQDDTNVGGGTWTSDQATDYEIAAGGGDPGGTVTVTAHDNAGLTNTDTVTFNEDNA</sequence>
<gene>
    <name evidence="2" type="ORF">S01H4_40581</name>
</gene>
<dbReference type="EMBL" id="BART01022117">
    <property type="protein sequence ID" value="GAG92477.1"/>
    <property type="molecule type" value="Genomic_DNA"/>
</dbReference>
<organism evidence="2">
    <name type="scientific">marine sediment metagenome</name>
    <dbReference type="NCBI Taxonomy" id="412755"/>
    <lineage>
        <taxon>unclassified sequences</taxon>
        <taxon>metagenomes</taxon>
        <taxon>ecological metagenomes</taxon>
    </lineage>
</organism>
<proteinExistence type="predicted"/>
<feature type="compositionally biased region" description="Basic and acidic residues" evidence="1">
    <location>
        <begin position="1"/>
        <end position="12"/>
    </location>
</feature>
<name>X1CHC9_9ZZZZ</name>
<protein>
    <submittedName>
        <fullName evidence="2">Uncharacterized protein</fullName>
    </submittedName>
</protein>
<evidence type="ECO:0000256" key="1">
    <source>
        <dbReference type="SAM" id="MobiDB-lite"/>
    </source>
</evidence>
<reference evidence="2" key="1">
    <citation type="journal article" date="2014" name="Front. Microbiol.">
        <title>High frequency of phylogenetically diverse reductive dehalogenase-homologous genes in deep subseafloor sedimentary metagenomes.</title>
        <authorList>
            <person name="Kawai M."/>
            <person name="Futagami T."/>
            <person name="Toyoda A."/>
            <person name="Takaki Y."/>
            <person name="Nishi S."/>
            <person name="Hori S."/>
            <person name="Arai W."/>
            <person name="Tsubouchi T."/>
            <person name="Morono Y."/>
            <person name="Uchiyama I."/>
            <person name="Ito T."/>
            <person name="Fujiyama A."/>
            <person name="Inagaki F."/>
            <person name="Takami H."/>
        </authorList>
    </citation>
    <scope>NUCLEOTIDE SEQUENCE</scope>
    <source>
        <strain evidence="2">Expedition CK06-06</strain>
    </source>
</reference>
<feature type="non-terminal residue" evidence="2">
    <location>
        <position position="264"/>
    </location>
</feature>
<dbReference type="Gene3D" id="2.60.120.560">
    <property type="entry name" value="Exo-inulinase, domain 1"/>
    <property type="match status" value="1"/>
</dbReference>
<accession>X1CHC9</accession>